<gene>
    <name evidence="3" type="ORF">C942_04873</name>
</gene>
<evidence type="ECO:0000313" key="4">
    <source>
        <dbReference type="Proteomes" id="UP000011134"/>
    </source>
</evidence>
<dbReference type="InterPro" id="IPR050523">
    <property type="entry name" value="AKR_Detox_Biosynth"/>
</dbReference>
<organism evidence="3 4">
    <name type="scientific">Photobacterium marinum</name>
    <dbReference type="NCBI Taxonomy" id="1056511"/>
    <lineage>
        <taxon>Bacteria</taxon>
        <taxon>Pseudomonadati</taxon>
        <taxon>Pseudomonadota</taxon>
        <taxon>Gammaproteobacteria</taxon>
        <taxon>Vibrionales</taxon>
        <taxon>Vibrionaceae</taxon>
        <taxon>Photobacterium</taxon>
    </lineage>
</organism>
<dbReference type="GO" id="GO:0016491">
    <property type="term" value="F:oxidoreductase activity"/>
    <property type="evidence" value="ECO:0007669"/>
    <property type="project" value="UniProtKB-KW"/>
</dbReference>
<dbReference type="InterPro" id="IPR036812">
    <property type="entry name" value="NAD(P)_OxRdtase_dom_sf"/>
</dbReference>
<proteinExistence type="predicted"/>
<evidence type="ECO:0000313" key="3">
    <source>
        <dbReference type="EMBL" id="ELR66285.1"/>
    </source>
</evidence>
<keyword evidence="1" id="KW-0560">Oxidoreductase</keyword>
<feature type="domain" description="NADP-dependent oxidoreductase" evidence="2">
    <location>
        <begin position="74"/>
        <end position="137"/>
    </location>
</feature>
<name>L8JBT7_9GAMM</name>
<protein>
    <recommendedName>
        <fullName evidence="2">NADP-dependent oxidoreductase domain-containing protein</fullName>
    </recommendedName>
</protein>
<reference evidence="3 4" key="1">
    <citation type="submission" date="2012-12" db="EMBL/GenBank/DDBJ databases">
        <title>Genome Assembly of Photobacterium sp. AK15.</title>
        <authorList>
            <person name="Khatri I."/>
            <person name="Vaidya B."/>
            <person name="Srinivas T.N.R."/>
            <person name="Subramanian S."/>
            <person name="Pinnaka A."/>
        </authorList>
    </citation>
    <scope>NUCLEOTIDE SEQUENCE [LARGE SCALE GENOMIC DNA]</scope>
    <source>
        <strain evidence="3 4">AK15</strain>
    </source>
</reference>
<evidence type="ECO:0000256" key="1">
    <source>
        <dbReference type="ARBA" id="ARBA00023002"/>
    </source>
</evidence>
<dbReference type="InterPro" id="IPR023210">
    <property type="entry name" value="NADP_OxRdtase_dom"/>
</dbReference>
<dbReference type="OrthoDB" id="9772407at2"/>
<dbReference type="RefSeq" id="WP_007464512.1">
    <property type="nucleotide sequence ID" value="NZ_AMZO01000008.1"/>
</dbReference>
<dbReference type="PANTHER" id="PTHR43364">
    <property type="entry name" value="NADH-SPECIFIC METHYLGLYOXAL REDUCTASE-RELATED"/>
    <property type="match status" value="1"/>
</dbReference>
<sequence length="484" mass="55779">MKFQKEKLNYTYRRSRNKSLRPIKLALYLLPAIAMQSWGDEFANCAIEMPTANVEMEYVDICDKESNCKKFSRLVMGTDHLIQANWVVDGQQEISNEELDAILDEAVKLGINTFDTSPIYVGDIENKLGKWLDTKNSKVREDGFYHNENLNPDRELYTISKGGFPLDLYYWQKLESGSHSDEFLTVLNEKGILSEKSTMMEDGSIKIQNAPSGTYSSRLYGDKEQIKERVSGELHHTTNHLSNDITVYLMHRDDADFFKFEEIDRPQTPVNEILKALSSEEIADKVWQIGLSNWRTPRVNESLKVATENAELLKPVINSPYFSLFEMSKRTIHAGGVQVFHKEMNNPEFQKGIKIMPYSPLGGFSILDKPEPRWDNAKASAKEKYDAGDPYWQNVFYSIFTEDNRQRYERVVQFTNDFNYEHCTNYTVDQMINAYALAHKRTDMLAVGPITIPQLRRTVASLGLSKMLTDDDLEYLYYGVVAQQ</sequence>
<dbReference type="Proteomes" id="UP000011134">
    <property type="component" value="Unassembled WGS sequence"/>
</dbReference>
<accession>L8JBT7</accession>
<evidence type="ECO:0000259" key="2">
    <source>
        <dbReference type="Pfam" id="PF00248"/>
    </source>
</evidence>
<dbReference type="AlphaFoldDB" id="L8JBT7"/>
<dbReference type="PANTHER" id="PTHR43364:SF4">
    <property type="entry name" value="NAD(P)-LINKED OXIDOREDUCTASE SUPERFAMILY PROTEIN"/>
    <property type="match status" value="1"/>
</dbReference>
<keyword evidence="4" id="KW-1185">Reference proteome</keyword>
<dbReference type="Gene3D" id="3.20.20.100">
    <property type="entry name" value="NADP-dependent oxidoreductase domain"/>
    <property type="match status" value="1"/>
</dbReference>
<dbReference type="SUPFAM" id="SSF51430">
    <property type="entry name" value="NAD(P)-linked oxidoreductase"/>
    <property type="match status" value="2"/>
</dbReference>
<dbReference type="EMBL" id="AMZO01000008">
    <property type="protein sequence ID" value="ELR66285.1"/>
    <property type="molecule type" value="Genomic_DNA"/>
</dbReference>
<comment type="caution">
    <text evidence="3">The sequence shown here is derived from an EMBL/GenBank/DDBJ whole genome shotgun (WGS) entry which is preliminary data.</text>
</comment>
<dbReference type="GO" id="GO:0005829">
    <property type="term" value="C:cytosol"/>
    <property type="evidence" value="ECO:0007669"/>
    <property type="project" value="TreeGrafter"/>
</dbReference>
<feature type="domain" description="NADP-dependent oxidoreductase" evidence="2">
    <location>
        <begin position="250"/>
        <end position="474"/>
    </location>
</feature>
<dbReference type="PATRIC" id="fig|1056511.3.peg.1689"/>
<dbReference type="Pfam" id="PF00248">
    <property type="entry name" value="Aldo_ket_red"/>
    <property type="match status" value="2"/>
</dbReference>